<protein>
    <submittedName>
        <fullName evidence="2">Uncharacterized protein</fullName>
    </submittedName>
</protein>
<feature type="compositionally biased region" description="Basic and acidic residues" evidence="1">
    <location>
        <begin position="199"/>
        <end position="215"/>
    </location>
</feature>
<feature type="compositionally biased region" description="Pro residues" evidence="1">
    <location>
        <begin position="118"/>
        <end position="160"/>
    </location>
</feature>
<dbReference type="Proteomes" id="UP000764837">
    <property type="component" value="Unassembled WGS sequence"/>
</dbReference>
<feature type="compositionally biased region" description="Basic and acidic residues" evidence="1">
    <location>
        <begin position="16"/>
        <end position="29"/>
    </location>
</feature>
<feature type="region of interest" description="Disordered" evidence="1">
    <location>
        <begin position="115"/>
        <end position="215"/>
    </location>
</feature>
<keyword evidence="3" id="KW-1185">Reference proteome</keyword>
<dbReference type="RefSeq" id="WP_204946372.1">
    <property type="nucleotide sequence ID" value="NZ_JAFBBP010000001.1"/>
</dbReference>
<evidence type="ECO:0000313" key="2">
    <source>
        <dbReference type="EMBL" id="MBM7491228.1"/>
    </source>
</evidence>
<dbReference type="EMBL" id="JAFBBP010000001">
    <property type="protein sequence ID" value="MBM7491228.1"/>
    <property type="molecule type" value="Genomic_DNA"/>
</dbReference>
<accession>A0ABS2LTR1</accession>
<evidence type="ECO:0000313" key="3">
    <source>
        <dbReference type="Proteomes" id="UP000764837"/>
    </source>
</evidence>
<proteinExistence type="predicted"/>
<sequence>MRGDLDETLARLARREEALRRRADDRDETASPQGPPGLGGSDARNAGPGRYGARHAGAPASGDVAGWGPVEEVADAVRQVVGAHPGLTVTVHVEHAGRTYPLRVSWNGPDVTVGPAPSAAPAPAPAPAVPNPAAPNPAAPNPAAPNPAAPAPAAPDPAAPAPAAAAEPPPAWPLSGRTMPAWAPGPDGLTPDPAARLAELIRRDPSLLDELDPRR</sequence>
<gene>
    <name evidence="2" type="ORF">JOD64_002450</name>
</gene>
<comment type="caution">
    <text evidence="2">The sequence shown here is derived from an EMBL/GenBank/DDBJ whole genome shotgun (WGS) entry which is preliminary data.</text>
</comment>
<name>A0ABS2LTR1_9ACTN</name>
<feature type="region of interest" description="Disordered" evidence="1">
    <location>
        <begin position="16"/>
        <end position="66"/>
    </location>
</feature>
<organism evidence="2 3">
    <name type="scientific">Micromonospora luteifusca</name>
    <dbReference type="NCBI Taxonomy" id="709860"/>
    <lineage>
        <taxon>Bacteria</taxon>
        <taxon>Bacillati</taxon>
        <taxon>Actinomycetota</taxon>
        <taxon>Actinomycetes</taxon>
        <taxon>Micromonosporales</taxon>
        <taxon>Micromonosporaceae</taxon>
        <taxon>Micromonospora</taxon>
    </lineage>
</organism>
<reference evidence="2 3" key="1">
    <citation type="submission" date="2021-01" db="EMBL/GenBank/DDBJ databases">
        <title>Sequencing the genomes of 1000 actinobacteria strains.</title>
        <authorList>
            <person name="Klenk H.-P."/>
        </authorList>
    </citation>
    <scope>NUCLEOTIDE SEQUENCE [LARGE SCALE GENOMIC DNA]</scope>
    <source>
        <strain evidence="2 3">DSM 100204</strain>
    </source>
</reference>
<evidence type="ECO:0000256" key="1">
    <source>
        <dbReference type="SAM" id="MobiDB-lite"/>
    </source>
</evidence>